<feature type="transmembrane region" description="Helical" evidence="2">
    <location>
        <begin position="49"/>
        <end position="70"/>
    </location>
</feature>
<organism evidence="3 4">
    <name type="scientific">Parafrankia colletiae</name>
    <dbReference type="NCBI Taxonomy" id="573497"/>
    <lineage>
        <taxon>Bacteria</taxon>
        <taxon>Bacillati</taxon>
        <taxon>Actinomycetota</taxon>
        <taxon>Actinomycetes</taxon>
        <taxon>Frankiales</taxon>
        <taxon>Frankiaceae</taxon>
        <taxon>Parafrankia</taxon>
    </lineage>
</organism>
<dbReference type="SMART" id="SM00320">
    <property type="entry name" value="WD40"/>
    <property type="match status" value="6"/>
</dbReference>
<dbReference type="InterPro" id="IPR036322">
    <property type="entry name" value="WD40_repeat_dom_sf"/>
</dbReference>
<evidence type="ECO:0000256" key="1">
    <source>
        <dbReference type="PROSITE-ProRule" id="PRU00221"/>
    </source>
</evidence>
<dbReference type="PROSITE" id="PS50082">
    <property type="entry name" value="WD_REPEATS_2"/>
    <property type="match status" value="3"/>
</dbReference>
<evidence type="ECO:0000313" key="3">
    <source>
        <dbReference type="EMBL" id="OHV32687.1"/>
    </source>
</evidence>
<dbReference type="InterPro" id="IPR015943">
    <property type="entry name" value="WD40/YVTN_repeat-like_dom_sf"/>
</dbReference>
<feature type="repeat" description="WD" evidence="1">
    <location>
        <begin position="196"/>
        <end position="227"/>
    </location>
</feature>
<feature type="repeat" description="WD" evidence="1">
    <location>
        <begin position="410"/>
        <end position="449"/>
    </location>
</feature>
<protein>
    <recommendedName>
        <fullName evidence="5">WD40 repeat-containing protein</fullName>
    </recommendedName>
</protein>
<dbReference type="InterPro" id="IPR001680">
    <property type="entry name" value="WD40_rpt"/>
</dbReference>
<evidence type="ECO:0008006" key="5">
    <source>
        <dbReference type="Google" id="ProtNLM"/>
    </source>
</evidence>
<dbReference type="Pfam" id="PF00400">
    <property type="entry name" value="WD40"/>
    <property type="match status" value="3"/>
</dbReference>
<dbReference type="Proteomes" id="UP000179627">
    <property type="component" value="Unassembled WGS sequence"/>
</dbReference>
<keyword evidence="1" id="KW-0853">WD repeat</keyword>
<comment type="caution">
    <text evidence="3">The sequence shown here is derived from an EMBL/GenBank/DDBJ whole genome shotgun (WGS) entry which is preliminary data.</text>
</comment>
<evidence type="ECO:0000313" key="4">
    <source>
        <dbReference type="Proteomes" id="UP000179627"/>
    </source>
</evidence>
<dbReference type="RefSeq" id="WP_071087628.1">
    <property type="nucleotide sequence ID" value="NZ_MBLM01000137.1"/>
</dbReference>
<gene>
    <name evidence="3" type="ORF">CC117_24365</name>
</gene>
<name>A0A1S1QGA1_9ACTN</name>
<dbReference type="EMBL" id="MBLM01000137">
    <property type="protein sequence ID" value="OHV32687.1"/>
    <property type="molecule type" value="Genomic_DNA"/>
</dbReference>
<proteinExistence type="predicted"/>
<dbReference type="PANTHER" id="PTHR19879:SF9">
    <property type="entry name" value="TRANSCRIPTION INITIATION FACTOR TFIID SUBUNIT 5"/>
    <property type="match status" value="1"/>
</dbReference>
<reference evidence="4" key="1">
    <citation type="submission" date="2016-07" db="EMBL/GenBank/DDBJ databases">
        <title>Sequence Frankia sp. strain CcI1.17.</title>
        <authorList>
            <person name="Ghodhbane-Gtari F."/>
            <person name="Swanson E."/>
            <person name="Gueddou A."/>
            <person name="Morris K."/>
            <person name="Hezbri K."/>
            <person name="Ktari A."/>
            <person name="Nouioui I."/>
            <person name="Abebe-Akele F."/>
            <person name="Simpson S."/>
            <person name="Thomas K."/>
            <person name="Gtari M."/>
            <person name="Tisa L.S."/>
            <person name="Hurst S."/>
        </authorList>
    </citation>
    <scope>NUCLEOTIDE SEQUENCE [LARGE SCALE GENOMIC DNA]</scope>
    <source>
        <strain evidence="4">Cc1.17</strain>
    </source>
</reference>
<dbReference type="Gene3D" id="2.130.10.10">
    <property type="entry name" value="YVTN repeat-like/Quinoprotein amine dehydrogenase"/>
    <property type="match status" value="2"/>
</dbReference>
<evidence type="ECO:0000256" key="2">
    <source>
        <dbReference type="SAM" id="Phobius"/>
    </source>
</evidence>
<dbReference type="PANTHER" id="PTHR19879">
    <property type="entry name" value="TRANSCRIPTION INITIATION FACTOR TFIID"/>
    <property type="match status" value="1"/>
</dbReference>
<keyword evidence="2" id="KW-0812">Transmembrane</keyword>
<keyword evidence="2" id="KW-1133">Transmembrane helix</keyword>
<dbReference type="SUPFAM" id="SSF50978">
    <property type="entry name" value="WD40 repeat-like"/>
    <property type="match status" value="1"/>
</dbReference>
<dbReference type="AlphaFoldDB" id="A0A1S1QGA1"/>
<keyword evidence="2" id="KW-0472">Membrane</keyword>
<dbReference type="PROSITE" id="PS50294">
    <property type="entry name" value="WD_REPEATS_REGION"/>
    <property type="match status" value="2"/>
</dbReference>
<accession>A0A1S1QGA1</accession>
<keyword evidence="4" id="KW-1185">Reference proteome</keyword>
<feature type="transmembrane region" description="Helical" evidence="2">
    <location>
        <begin position="107"/>
        <end position="126"/>
    </location>
</feature>
<feature type="repeat" description="WD" evidence="1">
    <location>
        <begin position="138"/>
        <end position="169"/>
    </location>
</feature>
<sequence length="449" mass="47378">MILVGLAAKGTLYSLAHDDIDGLNYFFQFPLALPWLFLGFLLDLDDVEYAYFLACCGVFNALLIYAWLVLGRAQSRVAGGTGQPASTDVGAAPVSGRQGHRFSRHDLVGTLAVLVPLAAVAITLIWREANEVDPVATIAAHEGSAGAVAFSSDGRLLASAGHDGAVRLWAVDQEAVHPQLLTSVIADDFLNSYDKVAFSGDHRILVASRYDGKVTIWNVVDSATLTESATLPSNAGLFTGMDLRSDGKVLAKATNDHTVQLWGLADPANPVRLATFDARRGGNITAITFGSNGRTLAIASSVAVELWNVADPSRPTLAAVVAESVGGVDDTVFGSDDALLAVTQFGDHAVTLWDVSDPSRPRLAATLPTDGRALAVAFSPDRRTLAIAIDKAVRLWDISDLQNPAEGATFSGHDGWVGGLAFRPTGAILASTGDNGKIRLWNESSFSAR</sequence>